<proteinExistence type="predicted"/>
<keyword evidence="2" id="KW-1133">Transmembrane helix</keyword>
<dbReference type="OrthoDB" id="3427at2759"/>
<dbReference type="Pfam" id="PF01105">
    <property type="entry name" value="EMP24_GP25L"/>
    <property type="match status" value="1"/>
</dbReference>
<dbReference type="Proteomes" id="UP001165082">
    <property type="component" value="Unassembled WGS sequence"/>
</dbReference>
<feature type="region of interest" description="Disordered" evidence="1">
    <location>
        <begin position="63"/>
        <end position="92"/>
    </location>
</feature>
<feature type="signal peptide" evidence="3">
    <location>
        <begin position="1"/>
        <end position="16"/>
    </location>
</feature>
<keyword evidence="2" id="KW-0812">Transmembrane</keyword>
<reference evidence="5" key="1">
    <citation type="submission" date="2022-07" db="EMBL/GenBank/DDBJ databases">
        <title>Genome analysis of Parmales, a sister group of diatoms, reveals the evolutionary specialization of diatoms from phago-mixotrophs to photoautotrophs.</title>
        <authorList>
            <person name="Ban H."/>
            <person name="Sato S."/>
            <person name="Yoshikawa S."/>
            <person name="Kazumasa Y."/>
            <person name="Nakamura Y."/>
            <person name="Ichinomiya M."/>
            <person name="Saitoh K."/>
            <person name="Sato N."/>
            <person name="Blanc-Mathieu R."/>
            <person name="Endo H."/>
            <person name="Kuwata A."/>
            <person name="Ogata H."/>
        </authorList>
    </citation>
    <scope>NUCLEOTIDE SEQUENCE</scope>
</reference>
<evidence type="ECO:0000256" key="3">
    <source>
        <dbReference type="SAM" id="SignalP"/>
    </source>
</evidence>
<protein>
    <recommendedName>
        <fullName evidence="4">GOLD domain-containing protein</fullName>
    </recommendedName>
</protein>
<keyword evidence="2" id="KW-0472">Membrane</keyword>
<organism evidence="5 6">
    <name type="scientific">Triparma retinervis</name>
    <dbReference type="NCBI Taxonomy" id="2557542"/>
    <lineage>
        <taxon>Eukaryota</taxon>
        <taxon>Sar</taxon>
        <taxon>Stramenopiles</taxon>
        <taxon>Ochrophyta</taxon>
        <taxon>Bolidophyceae</taxon>
        <taxon>Parmales</taxon>
        <taxon>Triparmaceae</taxon>
        <taxon>Triparma</taxon>
    </lineage>
</organism>
<evidence type="ECO:0000256" key="2">
    <source>
        <dbReference type="SAM" id="Phobius"/>
    </source>
</evidence>
<comment type="caution">
    <text evidence="5">The sequence shown here is derived from an EMBL/GenBank/DDBJ whole genome shotgun (WGS) entry which is preliminary data.</text>
</comment>
<dbReference type="EMBL" id="BRXZ01000849">
    <property type="protein sequence ID" value="GMH55612.1"/>
    <property type="molecule type" value="Genomic_DNA"/>
</dbReference>
<name>A0A9W6ZQN6_9STRA</name>
<accession>A0A9W6ZQN6</accession>
<evidence type="ECO:0000313" key="5">
    <source>
        <dbReference type="EMBL" id="GMH55612.1"/>
    </source>
</evidence>
<evidence type="ECO:0000259" key="4">
    <source>
        <dbReference type="Pfam" id="PF01105"/>
    </source>
</evidence>
<feature type="chain" id="PRO_5040760130" description="GOLD domain-containing protein" evidence="3">
    <location>
        <begin position="17"/>
        <end position="227"/>
    </location>
</feature>
<feature type="transmembrane region" description="Helical" evidence="2">
    <location>
        <begin position="196"/>
        <end position="221"/>
    </location>
</feature>
<keyword evidence="3" id="KW-0732">Signal</keyword>
<sequence length="227" mass="24490">MIQYLIFLTFLTLVIGAEDDTDTLPFFIVPINKQYCIGLSYPPSTLLSLTYTLTTDKAEGSVKITSASDGPKPPKLGSIKPHWGTTSTTSDISRPLKQSDTIVLTTGSEASMCFHVLGVSSWAGKQLPNDGVGVSVKIIRGPHHTSAPPPPSLQGVADTLRSFNERMAYALSTADAQKNQEAQFHKQSEAMNAASLFWPVVQIGVIMLAATGWMTGVVSFFKKTKLI</sequence>
<dbReference type="InterPro" id="IPR009038">
    <property type="entry name" value="GOLD_dom"/>
</dbReference>
<dbReference type="AlphaFoldDB" id="A0A9W6ZQN6"/>
<feature type="domain" description="GOLD" evidence="4">
    <location>
        <begin position="27"/>
        <end position="222"/>
    </location>
</feature>
<evidence type="ECO:0000313" key="6">
    <source>
        <dbReference type="Proteomes" id="UP001165082"/>
    </source>
</evidence>
<evidence type="ECO:0000256" key="1">
    <source>
        <dbReference type="SAM" id="MobiDB-lite"/>
    </source>
</evidence>
<keyword evidence="6" id="KW-1185">Reference proteome</keyword>
<gene>
    <name evidence="5" type="ORF">TrRE_jg11035</name>
</gene>